<comment type="caution">
    <text evidence="1">The sequence shown here is derived from an EMBL/GenBank/DDBJ whole genome shotgun (WGS) entry which is preliminary data.</text>
</comment>
<gene>
    <name evidence="1" type="ORF">PoB_000834700</name>
</gene>
<keyword evidence="2" id="KW-1185">Reference proteome</keyword>
<dbReference type="EMBL" id="BLXT01000975">
    <property type="protein sequence ID" value="GFN81841.1"/>
    <property type="molecule type" value="Genomic_DNA"/>
</dbReference>
<reference evidence="1 2" key="1">
    <citation type="journal article" date="2021" name="Elife">
        <title>Chloroplast acquisition without the gene transfer in kleptoplastic sea slugs, Plakobranchus ocellatus.</title>
        <authorList>
            <person name="Maeda T."/>
            <person name="Takahashi S."/>
            <person name="Yoshida T."/>
            <person name="Shimamura S."/>
            <person name="Takaki Y."/>
            <person name="Nagai Y."/>
            <person name="Toyoda A."/>
            <person name="Suzuki Y."/>
            <person name="Arimoto A."/>
            <person name="Ishii H."/>
            <person name="Satoh N."/>
            <person name="Nishiyama T."/>
            <person name="Hasebe M."/>
            <person name="Maruyama T."/>
            <person name="Minagawa J."/>
            <person name="Obokata J."/>
            <person name="Shigenobu S."/>
        </authorList>
    </citation>
    <scope>NUCLEOTIDE SEQUENCE [LARGE SCALE GENOMIC DNA]</scope>
</reference>
<sequence length="133" mass="14609">MYVKSRSVFKIILSKCQAALTRYLFQTSRPINLNNLITSPLSISALISYQLEVASQSVNHLDTMRQATGFIAITNEFCLIPYILPASITLTGKDLATKQTNGFCLLPCVHPQQTGVVRLGNDNGGEKSNANYL</sequence>
<organism evidence="1 2">
    <name type="scientific">Plakobranchus ocellatus</name>
    <dbReference type="NCBI Taxonomy" id="259542"/>
    <lineage>
        <taxon>Eukaryota</taxon>
        <taxon>Metazoa</taxon>
        <taxon>Spiralia</taxon>
        <taxon>Lophotrochozoa</taxon>
        <taxon>Mollusca</taxon>
        <taxon>Gastropoda</taxon>
        <taxon>Heterobranchia</taxon>
        <taxon>Euthyneura</taxon>
        <taxon>Panpulmonata</taxon>
        <taxon>Sacoglossa</taxon>
        <taxon>Placobranchoidea</taxon>
        <taxon>Plakobranchidae</taxon>
        <taxon>Plakobranchus</taxon>
    </lineage>
</organism>
<accession>A0AAV3YG55</accession>
<evidence type="ECO:0000313" key="2">
    <source>
        <dbReference type="Proteomes" id="UP000735302"/>
    </source>
</evidence>
<dbReference type="AlphaFoldDB" id="A0AAV3YG55"/>
<proteinExistence type="predicted"/>
<name>A0AAV3YG55_9GAST</name>
<dbReference type="Proteomes" id="UP000735302">
    <property type="component" value="Unassembled WGS sequence"/>
</dbReference>
<evidence type="ECO:0000313" key="1">
    <source>
        <dbReference type="EMBL" id="GFN81841.1"/>
    </source>
</evidence>
<protein>
    <submittedName>
        <fullName evidence="1">Uncharacterized protein</fullName>
    </submittedName>
</protein>